<dbReference type="PANTHER" id="PTHR43194">
    <property type="entry name" value="HYDROLASE ALPHA/BETA FOLD FAMILY"/>
    <property type="match status" value="1"/>
</dbReference>
<dbReference type="PANTHER" id="PTHR43194:SF4">
    <property type="entry name" value="AB HYDROLASE-1 DOMAIN-CONTAINING PROTEIN"/>
    <property type="match status" value="1"/>
</dbReference>
<accession>A0A9P5CVM6</accession>
<dbReference type="SUPFAM" id="SSF53474">
    <property type="entry name" value="alpha/beta-Hydrolases"/>
    <property type="match status" value="1"/>
</dbReference>
<comment type="caution">
    <text evidence="2">The sequence shown here is derived from an EMBL/GenBank/DDBJ whole genome shotgun (WGS) entry which is preliminary data.</text>
</comment>
<dbReference type="RefSeq" id="XP_040781756.1">
    <property type="nucleotide sequence ID" value="XM_040918624.1"/>
</dbReference>
<protein>
    <submittedName>
        <fullName evidence="2">Alpha/beta-hydrolase</fullName>
    </submittedName>
</protein>
<dbReference type="AlphaFoldDB" id="A0A9P5CVM6"/>
<dbReference type="Pfam" id="PF12697">
    <property type="entry name" value="Abhydrolase_6"/>
    <property type="match status" value="1"/>
</dbReference>
<keyword evidence="3" id="KW-1185">Reference proteome</keyword>
<dbReference type="InterPro" id="IPR050228">
    <property type="entry name" value="Carboxylesterase_BioH"/>
</dbReference>
<dbReference type="InterPro" id="IPR000073">
    <property type="entry name" value="AB_hydrolase_1"/>
</dbReference>
<dbReference type="EMBL" id="MU032344">
    <property type="protein sequence ID" value="KAF3770795.1"/>
    <property type="molecule type" value="Genomic_DNA"/>
</dbReference>
<dbReference type="CDD" id="cd12809">
    <property type="entry name" value="Esterase_713_like-2"/>
    <property type="match status" value="1"/>
</dbReference>
<dbReference type="GeneID" id="63835753"/>
<evidence type="ECO:0000313" key="2">
    <source>
        <dbReference type="EMBL" id="KAF3770795.1"/>
    </source>
</evidence>
<evidence type="ECO:0000313" key="3">
    <source>
        <dbReference type="Proteomes" id="UP000803844"/>
    </source>
</evidence>
<feature type="domain" description="AB hydrolase-1" evidence="1">
    <location>
        <begin position="49"/>
        <end position="340"/>
    </location>
</feature>
<dbReference type="Gene3D" id="3.40.50.1820">
    <property type="entry name" value="alpha/beta hydrolase"/>
    <property type="match status" value="1"/>
</dbReference>
<gene>
    <name evidence="2" type="ORF">M406DRAFT_285560</name>
</gene>
<name>A0A9P5CVM6_CRYP1</name>
<organism evidence="2 3">
    <name type="scientific">Cryphonectria parasitica (strain ATCC 38755 / EP155)</name>
    <dbReference type="NCBI Taxonomy" id="660469"/>
    <lineage>
        <taxon>Eukaryota</taxon>
        <taxon>Fungi</taxon>
        <taxon>Dikarya</taxon>
        <taxon>Ascomycota</taxon>
        <taxon>Pezizomycotina</taxon>
        <taxon>Sordariomycetes</taxon>
        <taxon>Sordariomycetidae</taxon>
        <taxon>Diaporthales</taxon>
        <taxon>Cryphonectriaceae</taxon>
        <taxon>Cryphonectria-Endothia species complex</taxon>
        <taxon>Cryphonectria</taxon>
    </lineage>
</organism>
<dbReference type="Proteomes" id="UP000803844">
    <property type="component" value="Unassembled WGS sequence"/>
</dbReference>
<evidence type="ECO:0000259" key="1">
    <source>
        <dbReference type="Pfam" id="PF12697"/>
    </source>
</evidence>
<proteinExistence type="predicted"/>
<sequence>MANTREMFYVGGRYVHHGARGQLMQGQMYVEHLKPLSGTGQQQEQPYPVVFIHGGTRTGADWLTKPDGNPGWADYFLSRGYEIYLVDVPYRGRSPWNPSVEDVITFAAETIQERFTACAQHGTWPQAKLHTQWPGSGLQGDPVFDRFFASGVQMIRSQEKQELASQAALAELLDRIGRPVLFLSHSNGGGTPYLVADVRPRLVKLIVSVEPKGPPFGGIGMLPGAGSQYGVCQTPITYEPPVVDPKKDLVKITRSAASPALRDAILQADSPPPRKLVNLTHIPVLVVTGQASYHAEYDWCTVEYLRQAGVETEHLQLAERGILGNGHMMFMEKNSDEIASEIDRWIAQTLVRLSVDKT</sequence>
<dbReference type="InterPro" id="IPR029058">
    <property type="entry name" value="AB_hydrolase_fold"/>
</dbReference>
<dbReference type="OrthoDB" id="9978720at2759"/>
<reference evidence="2" key="1">
    <citation type="journal article" date="2020" name="Phytopathology">
        <title>Genome sequence of the chestnut blight fungus Cryphonectria parasitica EP155: A fundamental resource for an archetypical invasive plant pathogen.</title>
        <authorList>
            <person name="Crouch J.A."/>
            <person name="Dawe A."/>
            <person name="Aerts A."/>
            <person name="Barry K."/>
            <person name="Churchill A.C.L."/>
            <person name="Grimwood J."/>
            <person name="Hillman B."/>
            <person name="Milgroom M.G."/>
            <person name="Pangilinan J."/>
            <person name="Smith M."/>
            <person name="Salamov A."/>
            <person name="Schmutz J."/>
            <person name="Yadav J."/>
            <person name="Grigoriev I.V."/>
            <person name="Nuss D."/>
        </authorList>
    </citation>
    <scope>NUCLEOTIDE SEQUENCE</scope>
    <source>
        <strain evidence="2">EP155</strain>
    </source>
</reference>